<dbReference type="InterPro" id="IPR036047">
    <property type="entry name" value="F-box-like_dom_sf"/>
</dbReference>
<accession>A0A5N5G4L5</accession>
<sequence length="162" mass="19191">MAPQEMNEDFDLPSEEKEFGRQDLEKKNKKKRLKVKDIPKNGDETPPLDIMENIVPRLHLLDRIHLSVLCKYWSWIAMRRDIRSTAPLFPWTLDFLVYKIDPDNEERFVEREAKILFLGLDGDWDDLGTGLPWTEKKDGEGENRKMENCYGKKKEERSILII</sequence>
<evidence type="ECO:0000313" key="3">
    <source>
        <dbReference type="Proteomes" id="UP000327157"/>
    </source>
</evidence>
<reference evidence="3" key="2">
    <citation type="submission" date="2019-10" db="EMBL/GenBank/DDBJ databases">
        <title>A de novo genome assembly of a pear dwarfing rootstock.</title>
        <authorList>
            <person name="Wang F."/>
            <person name="Wang J."/>
            <person name="Li S."/>
            <person name="Zhang Y."/>
            <person name="Fang M."/>
            <person name="Ma L."/>
            <person name="Zhao Y."/>
            <person name="Jiang S."/>
        </authorList>
    </citation>
    <scope>NUCLEOTIDE SEQUENCE [LARGE SCALE GENOMIC DNA]</scope>
</reference>
<dbReference type="AlphaFoldDB" id="A0A5N5G4L5"/>
<evidence type="ECO:0000256" key="1">
    <source>
        <dbReference type="SAM" id="MobiDB-lite"/>
    </source>
</evidence>
<comment type="caution">
    <text evidence="2">The sequence shown here is derived from an EMBL/GenBank/DDBJ whole genome shotgun (WGS) entry which is preliminary data.</text>
</comment>
<dbReference type="EMBL" id="SMOL01000487">
    <property type="protein sequence ID" value="KAB2610117.1"/>
    <property type="molecule type" value="Genomic_DNA"/>
</dbReference>
<feature type="compositionally biased region" description="Acidic residues" evidence="1">
    <location>
        <begin position="1"/>
        <end position="13"/>
    </location>
</feature>
<reference evidence="2 3" key="1">
    <citation type="submission" date="2019-09" db="EMBL/GenBank/DDBJ databases">
        <authorList>
            <person name="Ou C."/>
        </authorList>
    </citation>
    <scope>NUCLEOTIDE SEQUENCE [LARGE SCALE GENOMIC DNA]</scope>
    <source>
        <strain evidence="2">S2</strain>
        <tissue evidence="2">Leaf</tissue>
    </source>
</reference>
<gene>
    <name evidence="2" type="ORF">D8674_018149</name>
</gene>
<organism evidence="2 3">
    <name type="scientific">Pyrus ussuriensis x Pyrus communis</name>
    <dbReference type="NCBI Taxonomy" id="2448454"/>
    <lineage>
        <taxon>Eukaryota</taxon>
        <taxon>Viridiplantae</taxon>
        <taxon>Streptophyta</taxon>
        <taxon>Embryophyta</taxon>
        <taxon>Tracheophyta</taxon>
        <taxon>Spermatophyta</taxon>
        <taxon>Magnoliopsida</taxon>
        <taxon>eudicotyledons</taxon>
        <taxon>Gunneridae</taxon>
        <taxon>Pentapetalae</taxon>
        <taxon>rosids</taxon>
        <taxon>fabids</taxon>
        <taxon>Rosales</taxon>
        <taxon>Rosaceae</taxon>
        <taxon>Amygdaloideae</taxon>
        <taxon>Maleae</taxon>
        <taxon>Pyrus</taxon>
    </lineage>
</organism>
<keyword evidence="3" id="KW-1185">Reference proteome</keyword>
<proteinExistence type="predicted"/>
<feature type="region of interest" description="Disordered" evidence="1">
    <location>
        <begin position="1"/>
        <end position="32"/>
    </location>
</feature>
<feature type="compositionally biased region" description="Basic and acidic residues" evidence="1">
    <location>
        <begin position="14"/>
        <end position="26"/>
    </location>
</feature>
<evidence type="ECO:0000313" key="2">
    <source>
        <dbReference type="EMBL" id="KAB2610117.1"/>
    </source>
</evidence>
<protein>
    <submittedName>
        <fullName evidence="2">F-box protein</fullName>
    </submittedName>
</protein>
<name>A0A5N5G4L5_9ROSA</name>
<dbReference type="SUPFAM" id="SSF81383">
    <property type="entry name" value="F-box domain"/>
    <property type="match status" value="1"/>
</dbReference>
<dbReference type="OrthoDB" id="1166107at2759"/>
<dbReference type="Proteomes" id="UP000327157">
    <property type="component" value="Chromosome 17"/>
</dbReference>
<reference evidence="2 3" key="3">
    <citation type="submission" date="2019-11" db="EMBL/GenBank/DDBJ databases">
        <title>A de novo genome assembly of a pear dwarfing rootstock.</title>
        <authorList>
            <person name="Wang F."/>
            <person name="Wang J."/>
            <person name="Li S."/>
            <person name="Zhang Y."/>
            <person name="Fang M."/>
            <person name="Ma L."/>
            <person name="Zhao Y."/>
            <person name="Jiang S."/>
        </authorList>
    </citation>
    <scope>NUCLEOTIDE SEQUENCE [LARGE SCALE GENOMIC DNA]</scope>
    <source>
        <strain evidence="2">S2</strain>
        <tissue evidence="2">Leaf</tissue>
    </source>
</reference>